<gene>
    <name evidence="1" type="ORF">BD410DRAFT_846220</name>
</gene>
<evidence type="ECO:0008006" key="3">
    <source>
        <dbReference type="Google" id="ProtNLM"/>
    </source>
</evidence>
<dbReference type="SUPFAM" id="SSF52047">
    <property type="entry name" value="RNI-like"/>
    <property type="match status" value="1"/>
</dbReference>
<evidence type="ECO:0000313" key="1">
    <source>
        <dbReference type="EMBL" id="TDL14230.1"/>
    </source>
</evidence>
<dbReference type="EMBL" id="ML170367">
    <property type="protein sequence ID" value="TDL14230.1"/>
    <property type="molecule type" value="Genomic_DNA"/>
</dbReference>
<dbReference type="AlphaFoldDB" id="A0A4Y7PIJ0"/>
<dbReference type="Proteomes" id="UP000294933">
    <property type="component" value="Unassembled WGS sequence"/>
</dbReference>
<dbReference type="STRING" id="50990.A0A4Y7PIJ0"/>
<proteinExistence type="predicted"/>
<sequence>MDNCEIWKNVHITMRKNYSCALLFSIPAYTPNLQKLSILGPNFLIANLFDAPLTHLTHLRIDSPTIYSRPRTNFVLENLRSLYLRGAKHPEVVDCLSRSPRVEGATLTFKFTAEEAHQIPDRVCFKLEYLRRLELNVDFHSWNHGQSGPLNHIDLPALETLLLVVINCKIPNEADTLWDLSINTVSRYEATLKNLEMTVRCCGQPQSDFIGRIHGLKHLGVNLNTLSDDFIRALVSHLPSPKQQPCEVHSYLESLRILDIFEYQNGAAVSVIIDLAENEKSYDAPHPVTMILPSHFLMASASDSLVKIMAEDDWVKQRPDLYRPDLYRPMGEDW</sequence>
<dbReference type="Gene3D" id="3.80.10.10">
    <property type="entry name" value="Ribonuclease Inhibitor"/>
    <property type="match status" value="1"/>
</dbReference>
<reference evidence="1 2" key="1">
    <citation type="submission" date="2018-06" db="EMBL/GenBank/DDBJ databases">
        <title>A transcriptomic atlas of mushroom development highlights an independent origin of complex multicellularity.</title>
        <authorList>
            <consortium name="DOE Joint Genome Institute"/>
            <person name="Krizsan K."/>
            <person name="Almasi E."/>
            <person name="Merenyi Z."/>
            <person name="Sahu N."/>
            <person name="Viragh M."/>
            <person name="Koszo T."/>
            <person name="Mondo S."/>
            <person name="Kiss B."/>
            <person name="Balint B."/>
            <person name="Kues U."/>
            <person name="Barry K."/>
            <person name="Hegedus J.C."/>
            <person name="Henrissat B."/>
            <person name="Johnson J."/>
            <person name="Lipzen A."/>
            <person name="Ohm R."/>
            <person name="Nagy I."/>
            <person name="Pangilinan J."/>
            <person name="Yan J."/>
            <person name="Xiong Y."/>
            <person name="Grigoriev I.V."/>
            <person name="Hibbett D.S."/>
            <person name="Nagy L.G."/>
        </authorList>
    </citation>
    <scope>NUCLEOTIDE SEQUENCE [LARGE SCALE GENOMIC DNA]</scope>
    <source>
        <strain evidence="1 2">SZMC22713</strain>
    </source>
</reference>
<name>A0A4Y7PIJ0_9AGAM</name>
<dbReference type="VEuPathDB" id="FungiDB:BD410DRAFT_846220"/>
<evidence type="ECO:0000313" key="2">
    <source>
        <dbReference type="Proteomes" id="UP000294933"/>
    </source>
</evidence>
<dbReference type="InterPro" id="IPR032675">
    <property type="entry name" value="LRR_dom_sf"/>
</dbReference>
<keyword evidence="2" id="KW-1185">Reference proteome</keyword>
<accession>A0A4Y7PIJ0</accession>
<organism evidence="1 2">
    <name type="scientific">Rickenella mellea</name>
    <dbReference type="NCBI Taxonomy" id="50990"/>
    <lineage>
        <taxon>Eukaryota</taxon>
        <taxon>Fungi</taxon>
        <taxon>Dikarya</taxon>
        <taxon>Basidiomycota</taxon>
        <taxon>Agaricomycotina</taxon>
        <taxon>Agaricomycetes</taxon>
        <taxon>Hymenochaetales</taxon>
        <taxon>Rickenellaceae</taxon>
        <taxon>Rickenella</taxon>
    </lineage>
</organism>
<protein>
    <recommendedName>
        <fullName evidence="3">F-box domain-containing protein</fullName>
    </recommendedName>
</protein>